<keyword evidence="3" id="KW-1185">Reference proteome</keyword>
<organism evidence="2 3">
    <name type="scientific">Portunus trituberculatus</name>
    <name type="common">Swimming crab</name>
    <name type="synonym">Neptunus trituberculatus</name>
    <dbReference type="NCBI Taxonomy" id="210409"/>
    <lineage>
        <taxon>Eukaryota</taxon>
        <taxon>Metazoa</taxon>
        <taxon>Ecdysozoa</taxon>
        <taxon>Arthropoda</taxon>
        <taxon>Crustacea</taxon>
        <taxon>Multicrustacea</taxon>
        <taxon>Malacostraca</taxon>
        <taxon>Eumalacostraca</taxon>
        <taxon>Eucarida</taxon>
        <taxon>Decapoda</taxon>
        <taxon>Pleocyemata</taxon>
        <taxon>Brachyura</taxon>
        <taxon>Eubrachyura</taxon>
        <taxon>Portunoidea</taxon>
        <taxon>Portunidae</taxon>
        <taxon>Portuninae</taxon>
        <taxon>Portunus</taxon>
    </lineage>
</organism>
<proteinExistence type="predicted"/>
<dbReference type="AlphaFoldDB" id="A0A5B7DAW1"/>
<evidence type="ECO:0000313" key="3">
    <source>
        <dbReference type="Proteomes" id="UP000324222"/>
    </source>
</evidence>
<comment type="caution">
    <text evidence="2">The sequence shown here is derived from an EMBL/GenBank/DDBJ whole genome shotgun (WGS) entry which is preliminary data.</text>
</comment>
<evidence type="ECO:0000313" key="2">
    <source>
        <dbReference type="EMBL" id="MPC18474.1"/>
    </source>
</evidence>
<feature type="region of interest" description="Disordered" evidence="1">
    <location>
        <begin position="199"/>
        <end position="234"/>
    </location>
</feature>
<dbReference type="Proteomes" id="UP000324222">
    <property type="component" value="Unassembled WGS sequence"/>
</dbReference>
<gene>
    <name evidence="2" type="ORF">E2C01_011359</name>
</gene>
<name>A0A5B7DAW1_PORTR</name>
<feature type="compositionally biased region" description="Basic and acidic residues" evidence="1">
    <location>
        <begin position="127"/>
        <end position="150"/>
    </location>
</feature>
<dbReference type="EMBL" id="VSRR010000683">
    <property type="protein sequence ID" value="MPC18474.1"/>
    <property type="molecule type" value="Genomic_DNA"/>
</dbReference>
<evidence type="ECO:0000256" key="1">
    <source>
        <dbReference type="SAM" id="MobiDB-lite"/>
    </source>
</evidence>
<reference evidence="2 3" key="1">
    <citation type="submission" date="2019-05" db="EMBL/GenBank/DDBJ databases">
        <title>Another draft genome of Portunus trituberculatus and its Hox gene families provides insights of decapod evolution.</title>
        <authorList>
            <person name="Jeong J.-H."/>
            <person name="Song I."/>
            <person name="Kim S."/>
            <person name="Choi T."/>
            <person name="Kim D."/>
            <person name="Ryu S."/>
            <person name="Kim W."/>
        </authorList>
    </citation>
    <scope>NUCLEOTIDE SEQUENCE [LARGE SCALE GENOMIC DNA]</scope>
    <source>
        <tissue evidence="2">Muscle</tissue>
    </source>
</reference>
<protein>
    <submittedName>
        <fullName evidence="2">Uncharacterized protein</fullName>
    </submittedName>
</protein>
<sequence>MKLESSRGNSFLAPFSEAALNPPSSSSVVSSLFFFFLLKDFSFLSRTFSGVLGLEAAGRCPSLVSMPAVYEATLDLLAPFPSSLTSTTITTTTTAHTTLPGVITEHKKNMLVLVVFDVVSRVSVVSKERSVKETPPRELGDPDRGEDLPRPDLNTIRLKPEPETSIGTSSGGYFRERARTRCSGEGSLWAAGSFCGGHTLAGTEGDTGDRHTSVRVSSSEHHSRRATKLAGCKS</sequence>
<feature type="region of interest" description="Disordered" evidence="1">
    <location>
        <begin position="127"/>
        <end position="172"/>
    </location>
</feature>
<accession>A0A5B7DAW1</accession>